<dbReference type="PIRSF" id="PIRSF002131">
    <property type="entry name" value="Ribosomal_S11"/>
    <property type="match status" value="1"/>
</dbReference>
<dbReference type="PROSITE" id="PS00054">
    <property type="entry name" value="RIBOSOMAL_S11"/>
    <property type="match status" value="1"/>
</dbReference>
<dbReference type="FunFam" id="3.30.420.80:FF:000002">
    <property type="entry name" value="40S ribosomal protein S14"/>
    <property type="match status" value="1"/>
</dbReference>
<dbReference type="InterPro" id="IPR036967">
    <property type="entry name" value="Ribosomal_uS11_sf"/>
</dbReference>
<dbReference type="GO" id="GO:0003735">
    <property type="term" value="F:structural constituent of ribosome"/>
    <property type="evidence" value="ECO:0007669"/>
    <property type="project" value="InterPro"/>
</dbReference>
<dbReference type="AlphaFoldDB" id="A0A9K3GIZ9"/>
<protein>
    <submittedName>
        <fullName evidence="6">Ribosomal protein S11</fullName>
    </submittedName>
</protein>
<evidence type="ECO:0000256" key="3">
    <source>
        <dbReference type="ARBA" id="ARBA00023274"/>
    </source>
</evidence>
<comment type="similarity">
    <text evidence="1 4">Belongs to the universal ribosomal protein uS11 family.</text>
</comment>
<dbReference type="HAMAP" id="MF_01310">
    <property type="entry name" value="Ribosomal_uS11"/>
    <property type="match status" value="1"/>
</dbReference>
<keyword evidence="7" id="KW-1185">Reference proteome</keyword>
<dbReference type="Pfam" id="PF00411">
    <property type="entry name" value="Ribosomal_S11"/>
    <property type="match status" value="1"/>
</dbReference>
<feature type="region of interest" description="Disordered" evidence="5">
    <location>
        <begin position="121"/>
        <end position="142"/>
    </location>
</feature>
<dbReference type="PANTHER" id="PTHR11759">
    <property type="entry name" value="40S RIBOSOMAL PROTEIN S14/30S RIBOSOMAL PROTEIN S11"/>
    <property type="match status" value="1"/>
</dbReference>
<dbReference type="SUPFAM" id="SSF53137">
    <property type="entry name" value="Translational machinery components"/>
    <property type="match status" value="1"/>
</dbReference>
<accession>A0A9K3GIZ9</accession>
<name>A0A9K3GIZ9_9EUKA</name>
<evidence type="ECO:0000256" key="1">
    <source>
        <dbReference type="ARBA" id="ARBA00006194"/>
    </source>
</evidence>
<evidence type="ECO:0000256" key="5">
    <source>
        <dbReference type="SAM" id="MobiDB-lite"/>
    </source>
</evidence>
<keyword evidence="3 4" id="KW-0687">Ribonucleoprotein</keyword>
<evidence type="ECO:0000313" key="7">
    <source>
        <dbReference type="Proteomes" id="UP000265618"/>
    </source>
</evidence>
<evidence type="ECO:0000313" key="6">
    <source>
        <dbReference type="EMBL" id="GIQ84105.1"/>
    </source>
</evidence>
<dbReference type="GO" id="GO:1990904">
    <property type="term" value="C:ribonucleoprotein complex"/>
    <property type="evidence" value="ECO:0007669"/>
    <property type="project" value="UniProtKB-KW"/>
</dbReference>
<dbReference type="InterPro" id="IPR001971">
    <property type="entry name" value="Ribosomal_uS11"/>
</dbReference>
<organism evidence="6 7">
    <name type="scientific">Kipferlia bialata</name>
    <dbReference type="NCBI Taxonomy" id="797122"/>
    <lineage>
        <taxon>Eukaryota</taxon>
        <taxon>Metamonada</taxon>
        <taxon>Carpediemonas-like organisms</taxon>
        <taxon>Kipferlia</taxon>
    </lineage>
</organism>
<sequence length="142" mass="15233">MAEYSADILPRQVEGKEVFGVCHIYASSNDTFVHITDISGRETIARVTGGQVVKADRDQKSPYAGMLASNKVAEMVRCKGITALHIKIRGRGGSGAAVLGPGAMSALRALARSGIKMGRIEDCTPIPTDRTRHKGGRRGRRL</sequence>
<comment type="caution">
    <text evidence="6">The sequence shown here is derived from an EMBL/GenBank/DDBJ whole genome shotgun (WGS) entry which is preliminary data.</text>
</comment>
<gene>
    <name evidence="6" type="ORF">KIPB_005547</name>
</gene>
<evidence type="ECO:0000256" key="2">
    <source>
        <dbReference type="ARBA" id="ARBA00022980"/>
    </source>
</evidence>
<proteinExistence type="inferred from homology"/>
<reference evidence="6 7" key="1">
    <citation type="journal article" date="2018" name="PLoS ONE">
        <title>The draft genome of Kipferlia bialata reveals reductive genome evolution in fornicate parasites.</title>
        <authorList>
            <person name="Tanifuji G."/>
            <person name="Takabayashi S."/>
            <person name="Kume K."/>
            <person name="Takagi M."/>
            <person name="Nakayama T."/>
            <person name="Kamikawa R."/>
            <person name="Inagaki Y."/>
            <person name="Hashimoto T."/>
        </authorList>
    </citation>
    <scope>NUCLEOTIDE SEQUENCE [LARGE SCALE GENOMIC DNA]</scope>
    <source>
        <strain evidence="6">NY0173</strain>
    </source>
</reference>
<dbReference type="Gene3D" id="3.30.420.80">
    <property type="entry name" value="Ribosomal protein S11"/>
    <property type="match status" value="1"/>
</dbReference>
<keyword evidence="2 4" id="KW-0689">Ribosomal protein</keyword>
<dbReference type="OrthoDB" id="1677536at2759"/>
<dbReference type="GO" id="GO:0006412">
    <property type="term" value="P:translation"/>
    <property type="evidence" value="ECO:0007669"/>
    <property type="project" value="InterPro"/>
</dbReference>
<dbReference type="GO" id="GO:0005840">
    <property type="term" value="C:ribosome"/>
    <property type="evidence" value="ECO:0007669"/>
    <property type="project" value="UniProtKB-KW"/>
</dbReference>
<feature type="compositionally biased region" description="Basic residues" evidence="5">
    <location>
        <begin position="131"/>
        <end position="142"/>
    </location>
</feature>
<dbReference type="Proteomes" id="UP000265618">
    <property type="component" value="Unassembled WGS sequence"/>
</dbReference>
<dbReference type="InterPro" id="IPR018102">
    <property type="entry name" value="Ribosomal_uS11_CS"/>
</dbReference>
<dbReference type="EMBL" id="BDIP01001309">
    <property type="protein sequence ID" value="GIQ84105.1"/>
    <property type="molecule type" value="Genomic_DNA"/>
</dbReference>
<evidence type="ECO:0000256" key="4">
    <source>
        <dbReference type="RuleBase" id="RU003629"/>
    </source>
</evidence>